<dbReference type="SUPFAM" id="SSF54523">
    <property type="entry name" value="Pili subunits"/>
    <property type="match status" value="1"/>
</dbReference>
<dbReference type="InterPro" id="IPR045584">
    <property type="entry name" value="Pilin-like"/>
</dbReference>
<dbReference type="Proteomes" id="UP000305675">
    <property type="component" value="Unassembled WGS sequence"/>
</dbReference>
<feature type="transmembrane region" description="Helical" evidence="1">
    <location>
        <begin position="7"/>
        <end position="27"/>
    </location>
</feature>
<proteinExistence type="predicted"/>
<dbReference type="RefSeq" id="WP_136862718.1">
    <property type="nucleotide sequence ID" value="NZ_SWCJ01000004.1"/>
</dbReference>
<name>A0A4U1BRF0_9GAMM</name>
<dbReference type="NCBIfam" id="TIGR02532">
    <property type="entry name" value="IV_pilin_GFxxxE"/>
    <property type="match status" value="1"/>
</dbReference>
<dbReference type="Gene3D" id="3.30.700.10">
    <property type="entry name" value="Glycoprotein, Type 4 Pilin"/>
    <property type="match status" value="1"/>
</dbReference>
<evidence type="ECO:0000256" key="1">
    <source>
        <dbReference type="SAM" id="Phobius"/>
    </source>
</evidence>
<organism evidence="2 3">
    <name type="scientific">Ferrimonas aestuarii</name>
    <dbReference type="NCBI Taxonomy" id="2569539"/>
    <lineage>
        <taxon>Bacteria</taxon>
        <taxon>Pseudomonadati</taxon>
        <taxon>Pseudomonadota</taxon>
        <taxon>Gammaproteobacteria</taxon>
        <taxon>Alteromonadales</taxon>
        <taxon>Ferrimonadaceae</taxon>
        <taxon>Ferrimonas</taxon>
    </lineage>
</organism>
<reference evidence="2 3" key="1">
    <citation type="submission" date="2019-04" db="EMBL/GenBank/DDBJ databases">
        <authorList>
            <person name="Hwang J.C."/>
        </authorList>
    </citation>
    <scope>NUCLEOTIDE SEQUENCE [LARGE SCALE GENOMIC DNA]</scope>
    <source>
        <strain evidence="2 3">IMCC35002</strain>
    </source>
</reference>
<dbReference type="InterPro" id="IPR012902">
    <property type="entry name" value="N_methyl_site"/>
</dbReference>
<sequence>MKRQSGFTLIELVVVIIVLGILAVTAAPKFIDLQNDARAATLEGVKASVQSANSMIYAKAAINGDESKQCSDSNVTCDDITVDGTDFQAEYGYLLAANLTTALDLDTTANTGDWTIDTTNGPKNGTADALIYPQSFSIEAASNKATKECYVTYKAATSATVGPVVTVVDTDC</sequence>
<dbReference type="OrthoDB" id="5902365at2"/>
<comment type="caution">
    <text evidence="2">The sequence shown here is derived from an EMBL/GenBank/DDBJ whole genome shotgun (WGS) entry which is preliminary data.</text>
</comment>
<dbReference type="AlphaFoldDB" id="A0A4U1BRF0"/>
<keyword evidence="1" id="KW-0472">Membrane</keyword>
<keyword evidence="1" id="KW-1133">Transmembrane helix</keyword>
<keyword evidence="3" id="KW-1185">Reference proteome</keyword>
<gene>
    <name evidence="2" type="ORF">FCL42_07155</name>
</gene>
<dbReference type="EMBL" id="SWCJ01000004">
    <property type="protein sequence ID" value="TKB55989.1"/>
    <property type="molecule type" value="Genomic_DNA"/>
</dbReference>
<evidence type="ECO:0000313" key="2">
    <source>
        <dbReference type="EMBL" id="TKB55989.1"/>
    </source>
</evidence>
<evidence type="ECO:0000313" key="3">
    <source>
        <dbReference type="Proteomes" id="UP000305675"/>
    </source>
</evidence>
<keyword evidence="1" id="KW-0812">Transmembrane</keyword>
<dbReference type="Pfam" id="PF07963">
    <property type="entry name" value="N_methyl"/>
    <property type="match status" value="1"/>
</dbReference>
<protein>
    <submittedName>
        <fullName evidence="2">Type II secretion system protein</fullName>
    </submittedName>
</protein>
<dbReference type="PROSITE" id="PS00409">
    <property type="entry name" value="PROKAR_NTER_METHYL"/>
    <property type="match status" value="1"/>
</dbReference>
<accession>A0A4U1BRF0</accession>